<dbReference type="InterPro" id="IPR036388">
    <property type="entry name" value="WH-like_DNA-bd_sf"/>
</dbReference>
<dbReference type="AlphaFoldDB" id="A0A9X3N6P8"/>
<accession>A0A9X3N6P8</accession>
<evidence type="ECO:0000256" key="2">
    <source>
        <dbReference type="ARBA" id="ARBA00023125"/>
    </source>
</evidence>
<dbReference type="SUPFAM" id="SSF46785">
    <property type="entry name" value="Winged helix' DNA-binding domain"/>
    <property type="match status" value="1"/>
</dbReference>
<dbReference type="InterPro" id="IPR000835">
    <property type="entry name" value="HTH_MarR-typ"/>
</dbReference>
<evidence type="ECO:0000313" key="6">
    <source>
        <dbReference type="Proteomes" id="UP001147653"/>
    </source>
</evidence>
<dbReference type="Gene3D" id="1.10.287.160">
    <property type="entry name" value="HR1 repeat"/>
    <property type="match status" value="1"/>
</dbReference>
<dbReference type="InterPro" id="IPR011991">
    <property type="entry name" value="ArsR-like_HTH"/>
</dbReference>
<evidence type="ECO:0000259" key="4">
    <source>
        <dbReference type="Pfam" id="PF12802"/>
    </source>
</evidence>
<dbReference type="GO" id="GO:0003700">
    <property type="term" value="F:DNA-binding transcription factor activity"/>
    <property type="evidence" value="ECO:0007669"/>
    <property type="project" value="InterPro"/>
</dbReference>
<name>A0A9X3N6P8_9ACTN</name>
<dbReference type="RefSeq" id="WP_270025174.1">
    <property type="nucleotide sequence ID" value="NZ_JAPDDP010000016.1"/>
</dbReference>
<dbReference type="InterPro" id="IPR036390">
    <property type="entry name" value="WH_DNA-bd_sf"/>
</dbReference>
<evidence type="ECO:0000256" key="3">
    <source>
        <dbReference type="ARBA" id="ARBA00023163"/>
    </source>
</evidence>
<dbReference type="EMBL" id="JAPDDP010000016">
    <property type="protein sequence ID" value="MDA0180865.1"/>
    <property type="molecule type" value="Genomic_DNA"/>
</dbReference>
<sequence length="149" mass="16605">MPDEVARFIERFAGVLVEGGMPRMPARVFTALLASDGGRLTAAELADKLQVSPAAVSGAVRYLVQTQLVEREREPGSRRDVYRLGDDPWYEAIYRREALITRWERALSDGVAAVGEDTPAGHRLQDSASFFAFLGDELPGLLARWRERE</sequence>
<protein>
    <submittedName>
        <fullName evidence="5">MarR family transcriptional regulator</fullName>
    </submittedName>
</protein>
<dbReference type="GO" id="GO:0003677">
    <property type="term" value="F:DNA binding"/>
    <property type="evidence" value="ECO:0007669"/>
    <property type="project" value="UniProtKB-KW"/>
</dbReference>
<evidence type="ECO:0000313" key="5">
    <source>
        <dbReference type="EMBL" id="MDA0180865.1"/>
    </source>
</evidence>
<organism evidence="5 6">
    <name type="scientific">Solirubrobacter phytolaccae</name>
    <dbReference type="NCBI Taxonomy" id="1404360"/>
    <lineage>
        <taxon>Bacteria</taxon>
        <taxon>Bacillati</taxon>
        <taxon>Actinomycetota</taxon>
        <taxon>Thermoleophilia</taxon>
        <taxon>Solirubrobacterales</taxon>
        <taxon>Solirubrobacteraceae</taxon>
        <taxon>Solirubrobacter</taxon>
    </lineage>
</organism>
<keyword evidence="6" id="KW-1185">Reference proteome</keyword>
<keyword evidence="3" id="KW-0804">Transcription</keyword>
<reference evidence="5" key="1">
    <citation type="submission" date="2022-10" db="EMBL/GenBank/DDBJ databases">
        <title>The WGS of Solirubrobacter phytolaccae KCTC 29190.</title>
        <authorList>
            <person name="Jiang Z."/>
        </authorList>
    </citation>
    <scope>NUCLEOTIDE SEQUENCE</scope>
    <source>
        <strain evidence="5">KCTC 29190</strain>
    </source>
</reference>
<keyword evidence="2" id="KW-0238">DNA-binding</keyword>
<evidence type="ECO:0000256" key="1">
    <source>
        <dbReference type="ARBA" id="ARBA00023015"/>
    </source>
</evidence>
<dbReference type="Proteomes" id="UP001147653">
    <property type="component" value="Unassembled WGS sequence"/>
</dbReference>
<dbReference type="Gene3D" id="1.10.10.10">
    <property type="entry name" value="Winged helix-like DNA-binding domain superfamily/Winged helix DNA-binding domain"/>
    <property type="match status" value="1"/>
</dbReference>
<dbReference type="CDD" id="cd00090">
    <property type="entry name" value="HTH_ARSR"/>
    <property type="match status" value="1"/>
</dbReference>
<keyword evidence="1" id="KW-0805">Transcription regulation</keyword>
<dbReference type="PANTHER" id="PTHR38465:SF2">
    <property type="entry name" value="HTH-TYPE TRANSCRIPTIONAL REGULATOR MMPR5"/>
    <property type="match status" value="1"/>
</dbReference>
<comment type="caution">
    <text evidence="5">The sequence shown here is derived from an EMBL/GenBank/DDBJ whole genome shotgun (WGS) entry which is preliminary data.</text>
</comment>
<feature type="domain" description="HTH marR-type" evidence="4">
    <location>
        <begin position="20"/>
        <end position="79"/>
    </location>
</feature>
<gene>
    <name evidence="5" type="ORF">OJ997_11220</name>
</gene>
<dbReference type="PANTHER" id="PTHR38465">
    <property type="entry name" value="HTH-TYPE TRANSCRIPTIONAL REGULATOR MJ1563-RELATED"/>
    <property type="match status" value="1"/>
</dbReference>
<dbReference type="Pfam" id="PF12802">
    <property type="entry name" value="MarR_2"/>
    <property type="match status" value="1"/>
</dbReference>
<proteinExistence type="predicted"/>
<dbReference type="InterPro" id="IPR052362">
    <property type="entry name" value="HTH-GbsR_regulator"/>
</dbReference>